<dbReference type="EMBL" id="JAUHQB010000001">
    <property type="protein sequence ID" value="MDN4482430.1"/>
    <property type="molecule type" value="Genomic_DNA"/>
</dbReference>
<accession>A0AB35MFC1</accession>
<feature type="domain" description="Glycosyl transferase family 1" evidence="4">
    <location>
        <begin position="198"/>
        <end position="349"/>
    </location>
</feature>
<evidence type="ECO:0000313" key="6">
    <source>
        <dbReference type="EMBL" id="MDN4482430.1"/>
    </source>
</evidence>
<dbReference type="InterPro" id="IPR050194">
    <property type="entry name" value="Glycosyltransferase_grp1"/>
</dbReference>
<keyword evidence="3 6" id="KW-0808">Transferase</keyword>
<dbReference type="InterPro" id="IPR001296">
    <property type="entry name" value="Glyco_trans_1"/>
</dbReference>
<dbReference type="Proteomes" id="UP001172756">
    <property type="component" value="Unassembled WGS sequence"/>
</dbReference>
<organism evidence="6 7">
    <name type="scientific">Demequina lignilytica</name>
    <dbReference type="NCBI Taxonomy" id="3051663"/>
    <lineage>
        <taxon>Bacteria</taxon>
        <taxon>Bacillati</taxon>
        <taxon>Actinomycetota</taxon>
        <taxon>Actinomycetes</taxon>
        <taxon>Micrococcales</taxon>
        <taxon>Demequinaceae</taxon>
        <taxon>Demequina</taxon>
    </lineage>
</organism>
<dbReference type="Pfam" id="PF00534">
    <property type="entry name" value="Glycos_transf_1"/>
    <property type="match status" value="1"/>
</dbReference>
<evidence type="ECO:0000313" key="7">
    <source>
        <dbReference type="Proteomes" id="UP001172756"/>
    </source>
</evidence>
<sequence>MRIAQVANFHGPRSGGLRTALRALGRGYVDSGDDVLLVVPGDRDHAEDTPQGHVVTLHSPVLPGSGGYRVITRLAAVKDILARFAPDALEIHDRTTLIPLADWARRRRVVTAFVAHERADGVLAGLAPRAGVAAARRLAAAHSRDVARRFDLVVATTSFAGEELARTGARVDTVPLGVDLLTFDPRRHSPLARRALARPEDTLVVLASRLSSEKRPEIAVEAVRDLAARGRPVRLVVAGAGPLDRRLRRQARDLPVEFLGFVDDRRTYAALLASADVLVAPGPIETFGLAALEGLASGTPAVVNRASALPEVVGAAGIGAEGTPRAFADGVEAILARDGRARRIAARSRAEELPWHATVARMRALHVGALAGRR</sequence>
<dbReference type="RefSeq" id="WP_301159558.1">
    <property type="nucleotide sequence ID" value="NZ_JAUHQB010000001.1"/>
</dbReference>
<dbReference type="PANTHER" id="PTHR45947:SF3">
    <property type="entry name" value="SULFOQUINOVOSYL TRANSFERASE SQD2"/>
    <property type="match status" value="1"/>
</dbReference>
<evidence type="ECO:0000256" key="3">
    <source>
        <dbReference type="ARBA" id="ARBA00022679"/>
    </source>
</evidence>
<dbReference type="SUPFAM" id="SSF53756">
    <property type="entry name" value="UDP-Glycosyltransferase/glycogen phosphorylase"/>
    <property type="match status" value="1"/>
</dbReference>
<dbReference type="Gene3D" id="3.40.50.2000">
    <property type="entry name" value="Glycogen Phosphorylase B"/>
    <property type="match status" value="2"/>
</dbReference>
<dbReference type="GO" id="GO:0016757">
    <property type="term" value="F:glycosyltransferase activity"/>
    <property type="evidence" value="ECO:0007669"/>
    <property type="project" value="UniProtKB-KW"/>
</dbReference>
<reference evidence="6 7" key="1">
    <citation type="submission" date="2023-06" db="EMBL/GenBank/DDBJ databases">
        <title>SYSU T0a273.</title>
        <authorList>
            <person name="Gao L."/>
            <person name="Fang B.-Z."/>
            <person name="Li W.-J."/>
        </authorList>
    </citation>
    <scope>NUCLEOTIDE SEQUENCE [LARGE SCALE GENOMIC DNA]</scope>
    <source>
        <strain evidence="6 7">SYSU T0a273</strain>
    </source>
</reference>
<protein>
    <recommendedName>
        <fullName evidence="1">D-inositol 3-phosphate glycosyltransferase</fullName>
    </recommendedName>
</protein>
<evidence type="ECO:0000259" key="4">
    <source>
        <dbReference type="Pfam" id="PF00534"/>
    </source>
</evidence>
<evidence type="ECO:0000259" key="5">
    <source>
        <dbReference type="Pfam" id="PF13579"/>
    </source>
</evidence>
<gene>
    <name evidence="6" type="ORF">QQ002_02615</name>
</gene>
<dbReference type="GO" id="GO:1901137">
    <property type="term" value="P:carbohydrate derivative biosynthetic process"/>
    <property type="evidence" value="ECO:0007669"/>
    <property type="project" value="UniProtKB-ARBA"/>
</dbReference>
<dbReference type="Pfam" id="PF13579">
    <property type="entry name" value="Glyco_trans_4_4"/>
    <property type="match status" value="1"/>
</dbReference>
<keyword evidence="2 6" id="KW-0328">Glycosyltransferase</keyword>
<dbReference type="InterPro" id="IPR028098">
    <property type="entry name" value="Glyco_trans_4-like_N"/>
</dbReference>
<name>A0AB35MFC1_9MICO</name>
<evidence type="ECO:0000256" key="2">
    <source>
        <dbReference type="ARBA" id="ARBA00022676"/>
    </source>
</evidence>
<feature type="domain" description="Glycosyltransferase subfamily 4-like N-terminal" evidence="5">
    <location>
        <begin position="15"/>
        <end position="177"/>
    </location>
</feature>
<comment type="caution">
    <text evidence="6">The sequence shown here is derived from an EMBL/GenBank/DDBJ whole genome shotgun (WGS) entry which is preliminary data.</text>
</comment>
<dbReference type="PANTHER" id="PTHR45947">
    <property type="entry name" value="SULFOQUINOVOSYL TRANSFERASE SQD2"/>
    <property type="match status" value="1"/>
</dbReference>
<dbReference type="AlphaFoldDB" id="A0AB35MFC1"/>
<proteinExistence type="predicted"/>
<evidence type="ECO:0000256" key="1">
    <source>
        <dbReference type="ARBA" id="ARBA00021292"/>
    </source>
</evidence>